<dbReference type="GO" id="GO:0005829">
    <property type="term" value="C:cytosol"/>
    <property type="evidence" value="ECO:0007669"/>
    <property type="project" value="TreeGrafter"/>
</dbReference>
<evidence type="ECO:0000256" key="10">
    <source>
        <dbReference type="RuleBase" id="RU362103"/>
    </source>
</evidence>
<gene>
    <name evidence="12" type="ORF">BP5796_02986</name>
</gene>
<keyword evidence="13" id="KW-1185">Reference proteome</keyword>
<keyword evidence="6 9" id="KW-0443">Lipid metabolism</keyword>
<evidence type="ECO:0000313" key="12">
    <source>
        <dbReference type="EMBL" id="RDW87292.1"/>
    </source>
</evidence>
<dbReference type="FunFam" id="3.40.1090.10:FF:000010">
    <property type="entry name" value="Lysophospholipase"/>
    <property type="match status" value="1"/>
</dbReference>
<evidence type="ECO:0000256" key="2">
    <source>
        <dbReference type="ARBA" id="ARBA00013274"/>
    </source>
</evidence>
<evidence type="ECO:0000256" key="1">
    <source>
        <dbReference type="ARBA" id="ARBA00008780"/>
    </source>
</evidence>
<dbReference type="OrthoDB" id="4084751at2759"/>
<feature type="signal peptide" evidence="10">
    <location>
        <begin position="1"/>
        <end position="19"/>
    </location>
</feature>
<evidence type="ECO:0000256" key="7">
    <source>
        <dbReference type="ARBA" id="ARBA00023180"/>
    </source>
</evidence>
<dbReference type="SUPFAM" id="SSF52151">
    <property type="entry name" value="FabD/lysophospholipase-like"/>
    <property type="match status" value="1"/>
</dbReference>
<comment type="caution">
    <text evidence="12">The sequence shown here is derived from an EMBL/GenBank/DDBJ whole genome shotgun (WGS) entry which is preliminary data.</text>
</comment>
<dbReference type="GO" id="GO:0004623">
    <property type="term" value="F:phospholipase A2 activity"/>
    <property type="evidence" value="ECO:0007669"/>
    <property type="project" value="TreeGrafter"/>
</dbReference>
<feature type="domain" description="PLA2c" evidence="11">
    <location>
        <begin position="56"/>
        <end position="603"/>
    </location>
</feature>
<evidence type="ECO:0000256" key="9">
    <source>
        <dbReference type="PROSITE-ProRule" id="PRU00555"/>
    </source>
</evidence>
<keyword evidence="7" id="KW-0325">Glycoprotein</keyword>
<sequence>MRFLALFLVALSATPLSTADNIVLPRDASAETYAAIALARALPNSPSGGYAPAPVNCPSTRPTIRSASSLSQNETAWLEVRRNKTVAPMISWLNRMNISGFDATSYINGISNNATALPNIGIAISGGGYRALMNGAGFLAAADNRTSNSTNKGQIGGLLQATTYLAGLSGGGWLVGSLYSNNFTTVEALRDGSSTSSIWQFQNSIFEGPDKGGIQILSTAEYFDTINNEVDAKNNAGFNTTITDYWGRALSYQLINDTNGGPAYTFSSIALADNFINGETPFPVLVADERSPNTVIVALNSTVYEFNPFEMGSWDPTTYAFAPTKYLGSNFSAGVLPDNETCIAGFDQAGFVMGTSSTLFNQFLLQINSTGLPSFLTTIFTNILTDIGQANDDIADYDPNPFYQFNNATNRNANTKQLTLVDGGEDGQNVPLYPLIQPYRGVDVIFAIDSSADTTFLWPNGTSLVATYERSLNATIENGTAFPAIPDQNTFVNLGLNSRPTMFGCDPTNMTALGPIVVYIPNAPYITQSNVSTFDPAYNTTQRNAIIENGYDVATMGNGTIDQDWPTCMACAVISRSLYKTNTTVPAACTTCFSKYCWNGNLNSTTPSGNYSPNYLLTELNIKSGASSFGISGSGLTLALLVALVLA</sequence>
<comment type="similarity">
    <text evidence="1 10">Belongs to the lysophospholipase family.</text>
</comment>
<dbReference type="GO" id="GO:0005783">
    <property type="term" value="C:endoplasmic reticulum"/>
    <property type="evidence" value="ECO:0007669"/>
    <property type="project" value="TreeGrafter"/>
</dbReference>
<keyword evidence="3 10" id="KW-0732">Signal</keyword>
<protein>
    <recommendedName>
        <fullName evidence="2 10">Lysophospholipase</fullName>
        <ecNumber evidence="2 10">3.1.1.5</ecNumber>
    </recommendedName>
</protein>
<dbReference type="GO" id="GO:0004622">
    <property type="term" value="F:phosphatidylcholine lysophospholipase activity"/>
    <property type="evidence" value="ECO:0007669"/>
    <property type="project" value="UniProtKB-EC"/>
</dbReference>
<dbReference type="InterPro" id="IPR002642">
    <property type="entry name" value="LysoPLipase_cat_dom"/>
</dbReference>
<evidence type="ECO:0000256" key="6">
    <source>
        <dbReference type="ARBA" id="ARBA00023098"/>
    </source>
</evidence>
<organism evidence="12 13">
    <name type="scientific">Coleophoma crateriformis</name>
    <dbReference type="NCBI Taxonomy" id="565419"/>
    <lineage>
        <taxon>Eukaryota</taxon>
        <taxon>Fungi</taxon>
        <taxon>Dikarya</taxon>
        <taxon>Ascomycota</taxon>
        <taxon>Pezizomycotina</taxon>
        <taxon>Leotiomycetes</taxon>
        <taxon>Helotiales</taxon>
        <taxon>Dermateaceae</taxon>
        <taxon>Coleophoma</taxon>
    </lineage>
</organism>
<dbReference type="PROSITE" id="PS51210">
    <property type="entry name" value="PLA2C"/>
    <property type="match status" value="1"/>
</dbReference>
<name>A0A3D8SLZ4_9HELO</name>
<dbReference type="SMART" id="SM00022">
    <property type="entry name" value="PLAc"/>
    <property type="match status" value="1"/>
</dbReference>
<dbReference type="EC" id="3.1.1.5" evidence="2 10"/>
<dbReference type="Gene3D" id="3.40.1090.10">
    <property type="entry name" value="Cytosolic phospholipase A2 catalytic domain"/>
    <property type="match status" value="1"/>
</dbReference>
<evidence type="ECO:0000256" key="5">
    <source>
        <dbReference type="ARBA" id="ARBA00022963"/>
    </source>
</evidence>
<dbReference type="Proteomes" id="UP000256328">
    <property type="component" value="Unassembled WGS sequence"/>
</dbReference>
<reference evidence="12 13" key="1">
    <citation type="journal article" date="2018" name="IMA Fungus">
        <title>IMA Genome-F 9: Draft genome sequence of Annulohypoxylon stygium, Aspergillus mulundensis, Berkeleyomyces basicola (syn. Thielaviopsis basicola), Ceratocystis smalleyi, two Cercospora beticola strains, Coleophoma cylindrospora, Fusarium fracticaudum, Phialophora cf. hyalina, and Morchella septimelata.</title>
        <authorList>
            <person name="Wingfield B.D."/>
            <person name="Bills G.F."/>
            <person name="Dong Y."/>
            <person name="Huang W."/>
            <person name="Nel W.J."/>
            <person name="Swalarsk-Parry B.S."/>
            <person name="Vaghefi N."/>
            <person name="Wilken P.M."/>
            <person name="An Z."/>
            <person name="de Beer Z.W."/>
            <person name="De Vos L."/>
            <person name="Chen L."/>
            <person name="Duong T.A."/>
            <person name="Gao Y."/>
            <person name="Hammerbacher A."/>
            <person name="Kikkert J.R."/>
            <person name="Li Y."/>
            <person name="Li H."/>
            <person name="Li K."/>
            <person name="Li Q."/>
            <person name="Liu X."/>
            <person name="Ma X."/>
            <person name="Naidoo K."/>
            <person name="Pethybridge S.J."/>
            <person name="Sun J."/>
            <person name="Steenkamp E.T."/>
            <person name="van der Nest M.A."/>
            <person name="van Wyk S."/>
            <person name="Wingfield M.J."/>
            <person name="Xiong C."/>
            <person name="Yue Q."/>
            <person name="Zhang X."/>
        </authorList>
    </citation>
    <scope>NUCLEOTIDE SEQUENCE [LARGE SCALE GENOMIC DNA]</scope>
    <source>
        <strain evidence="12 13">BP5796</strain>
    </source>
</reference>
<evidence type="ECO:0000313" key="13">
    <source>
        <dbReference type="Proteomes" id="UP000256328"/>
    </source>
</evidence>
<proteinExistence type="inferred from homology"/>
<comment type="catalytic activity">
    <reaction evidence="8 10">
        <text>a 1-acyl-sn-glycero-3-phosphocholine + H2O = sn-glycerol 3-phosphocholine + a fatty acid + H(+)</text>
        <dbReference type="Rhea" id="RHEA:15177"/>
        <dbReference type="ChEBI" id="CHEBI:15377"/>
        <dbReference type="ChEBI" id="CHEBI:15378"/>
        <dbReference type="ChEBI" id="CHEBI:16870"/>
        <dbReference type="ChEBI" id="CHEBI:28868"/>
        <dbReference type="ChEBI" id="CHEBI:58168"/>
        <dbReference type="EC" id="3.1.1.5"/>
    </reaction>
</comment>
<dbReference type="EMBL" id="PDLN01000004">
    <property type="protein sequence ID" value="RDW87292.1"/>
    <property type="molecule type" value="Genomic_DNA"/>
</dbReference>
<evidence type="ECO:0000259" key="11">
    <source>
        <dbReference type="PROSITE" id="PS51210"/>
    </source>
</evidence>
<dbReference type="PANTHER" id="PTHR10728:SF33">
    <property type="entry name" value="LYSOPHOSPHOLIPASE 1-RELATED"/>
    <property type="match status" value="1"/>
</dbReference>
<evidence type="ECO:0000256" key="8">
    <source>
        <dbReference type="ARBA" id="ARBA00049531"/>
    </source>
</evidence>
<evidence type="ECO:0000256" key="4">
    <source>
        <dbReference type="ARBA" id="ARBA00022801"/>
    </source>
</evidence>
<dbReference type="InterPro" id="IPR016035">
    <property type="entry name" value="Acyl_Trfase/lysoPLipase"/>
</dbReference>
<dbReference type="Pfam" id="PF01735">
    <property type="entry name" value="PLA2_B"/>
    <property type="match status" value="1"/>
</dbReference>
<keyword evidence="5 9" id="KW-0442">Lipid degradation</keyword>
<feature type="chain" id="PRO_5017498026" description="Lysophospholipase" evidence="10">
    <location>
        <begin position="20"/>
        <end position="647"/>
    </location>
</feature>
<evidence type="ECO:0000256" key="3">
    <source>
        <dbReference type="ARBA" id="ARBA00022729"/>
    </source>
</evidence>
<dbReference type="PANTHER" id="PTHR10728">
    <property type="entry name" value="CYTOSOLIC PHOSPHOLIPASE A2"/>
    <property type="match status" value="1"/>
</dbReference>
<dbReference type="AlphaFoldDB" id="A0A3D8SLZ4"/>
<keyword evidence="4 9" id="KW-0378">Hydrolase</keyword>
<dbReference type="GO" id="GO:0046475">
    <property type="term" value="P:glycerophospholipid catabolic process"/>
    <property type="evidence" value="ECO:0007669"/>
    <property type="project" value="TreeGrafter"/>
</dbReference>
<accession>A0A3D8SLZ4</accession>